<evidence type="ECO:0000313" key="3">
    <source>
        <dbReference type="Proteomes" id="UP001107558"/>
    </source>
</evidence>
<dbReference type="Proteomes" id="UP001107558">
    <property type="component" value="Chromosome 2"/>
</dbReference>
<dbReference type="OrthoDB" id="6332063at2759"/>
<keyword evidence="3" id="KW-1185">Reference proteome</keyword>
<name>A0A9J6CBZ5_POLVA</name>
<dbReference type="AlphaFoldDB" id="A0A9J6CBZ5"/>
<sequence length="118" mass="13605">MHSKNSVNANKLISAERVHTREMKLIIWLFFIIFIVLLYHCEMACIINPFDEHSEYDLIDGVVIYPREERCARIGGMCVEKDKCRSLVSANGLCPNNQAKGVECCFELEPQYLPCHQL</sequence>
<proteinExistence type="predicted"/>
<accession>A0A9J6CBZ5</accession>
<organism evidence="2 3">
    <name type="scientific">Polypedilum vanderplanki</name>
    <name type="common">Sleeping chironomid midge</name>
    <dbReference type="NCBI Taxonomy" id="319348"/>
    <lineage>
        <taxon>Eukaryota</taxon>
        <taxon>Metazoa</taxon>
        <taxon>Ecdysozoa</taxon>
        <taxon>Arthropoda</taxon>
        <taxon>Hexapoda</taxon>
        <taxon>Insecta</taxon>
        <taxon>Pterygota</taxon>
        <taxon>Neoptera</taxon>
        <taxon>Endopterygota</taxon>
        <taxon>Diptera</taxon>
        <taxon>Nematocera</taxon>
        <taxon>Chironomoidea</taxon>
        <taxon>Chironomidae</taxon>
        <taxon>Chironominae</taxon>
        <taxon>Polypedilum</taxon>
        <taxon>Polypedilum</taxon>
    </lineage>
</organism>
<reference evidence="2" key="1">
    <citation type="submission" date="2021-03" db="EMBL/GenBank/DDBJ databases">
        <title>Chromosome level genome of the anhydrobiotic midge Polypedilum vanderplanki.</title>
        <authorList>
            <person name="Yoshida Y."/>
            <person name="Kikawada T."/>
            <person name="Gusev O."/>
        </authorList>
    </citation>
    <scope>NUCLEOTIDE SEQUENCE</scope>
    <source>
        <strain evidence="2">NIAS01</strain>
        <tissue evidence="2">Whole body or cell culture</tissue>
    </source>
</reference>
<keyword evidence="1" id="KW-1133">Transmembrane helix</keyword>
<keyword evidence="1" id="KW-0812">Transmembrane</keyword>
<gene>
    <name evidence="2" type="ORF">PVAND_008734</name>
</gene>
<feature type="transmembrane region" description="Helical" evidence="1">
    <location>
        <begin position="21"/>
        <end position="40"/>
    </location>
</feature>
<dbReference type="EMBL" id="JADBJN010000002">
    <property type="protein sequence ID" value="KAG5679142.1"/>
    <property type="molecule type" value="Genomic_DNA"/>
</dbReference>
<evidence type="ECO:0000313" key="2">
    <source>
        <dbReference type="EMBL" id="KAG5679142.1"/>
    </source>
</evidence>
<evidence type="ECO:0000256" key="1">
    <source>
        <dbReference type="SAM" id="Phobius"/>
    </source>
</evidence>
<keyword evidence="1" id="KW-0472">Membrane</keyword>
<comment type="caution">
    <text evidence="2">The sequence shown here is derived from an EMBL/GenBank/DDBJ whole genome shotgun (WGS) entry which is preliminary data.</text>
</comment>
<protein>
    <submittedName>
        <fullName evidence="2">Uncharacterized protein</fullName>
    </submittedName>
</protein>